<accession>A0A1Y2LNM9</accession>
<evidence type="ECO:0000313" key="3">
    <source>
        <dbReference type="EMBL" id="OSS45405.1"/>
    </source>
</evidence>
<dbReference type="InterPro" id="IPR047092">
    <property type="entry name" value="AFUB_07903/YDR124W-like_hel"/>
</dbReference>
<dbReference type="AlphaFoldDB" id="A0A1Y2LNM9"/>
<dbReference type="EMBL" id="KZ107854">
    <property type="protein sequence ID" value="OSS45405.1"/>
    <property type="molecule type" value="Genomic_DNA"/>
</dbReference>
<dbReference type="InterPro" id="IPR021264">
    <property type="entry name" value="AFUB_079030/YDR124W-like"/>
</dbReference>
<organism evidence="3 4">
    <name type="scientific">Epicoccum nigrum</name>
    <name type="common">Soil fungus</name>
    <name type="synonym">Epicoccum purpurascens</name>
    <dbReference type="NCBI Taxonomy" id="105696"/>
    <lineage>
        <taxon>Eukaryota</taxon>
        <taxon>Fungi</taxon>
        <taxon>Dikarya</taxon>
        <taxon>Ascomycota</taxon>
        <taxon>Pezizomycotina</taxon>
        <taxon>Dothideomycetes</taxon>
        <taxon>Pleosporomycetidae</taxon>
        <taxon>Pleosporales</taxon>
        <taxon>Pleosporineae</taxon>
        <taxon>Didymellaceae</taxon>
        <taxon>Epicoccum</taxon>
    </lineage>
</organism>
<dbReference type="Proteomes" id="UP000193240">
    <property type="component" value="Unassembled WGS sequence"/>
</dbReference>
<dbReference type="PANTHER" id="PTHR36102">
    <property type="entry name" value="CHROMOSOME 10, WHOLE GENOME SHOTGUN SEQUENCE"/>
    <property type="match status" value="1"/>
</dbReference>
<evidence type="ECO:0000259" key="2">
    <source>
        <dbReference type="Pfam" id="PF11001"/>
    </source>
</evidence>
<protein>
    <recommendedName>
        <fullName evidence="2">Subtelomeric hrmA-associated cluster protein AFUB-079030/YDR124W-like helical bundle domain-containing protein</fullName>
    </recommendedName>
</protein>
<feature type="compositionally biased region" description="Polar residues" evidence="1">
    <location>
        <begin position="433"/>
        <end position="444"/>
    </location>
</feature>
<keyword evidence="4" id="KW-1185">Reference proteome</keyword>
<evidence type="ECO:0000313" key="4">
    <source>
        <dbReference type="Proteomes" id="UP000193240"/>
    </source>
</evidence>
<feature type="region of interest" description="Disordered" evidence="1">
    <location>
        <begin position="384"/>
        <end position="444"/>
    </location>
</feature>
<dbReference type="InParanoid" id="A0A1Y2LNM9"/>
<sequence length="662" mass="73847">MTTAITPQDLECDEAASTLTENCDYPLPKKQPSHNATVAASDKRPHGDDDEVAMPIPIATLVFQDGRTQPVYKPLAGHEHLFRTQSYARPLAPLVKPISKPESSAQVAPTLPLGSSQPTNPGSKQNTKFRQQPSSCKQQRSTTQGQSLLKSKSLKRSRSVAQGPSADRKTALDEDDAEEGKEVDDAITNESHTFYIGDIPALKKFLHCRFDELTMKPLRGIVTHWVKLLEPRRLGDWGKYHEKLPSEAETPPWWPKTVIYKEPSHLKKNELSTLAVEIMLVHRKVDEMKRKGSWITQLRDFAKFTIQTTSADHFSSSKGTAHSEEMKERAQERILPSIFDVAQLYEDHIMQYSLYEGSGNVDLGKGIYHTWRPIPRPARRLQYRKRPRRLTRRGSDVGQEALYEASGEETEADENMTTLVEGSRESSQSLSSPRPTTAASQIGAQTPRPIIMSDESLPMLYNGDESVSASTPCTPASSHGDTKMYRATSTPNSSFDQSLHGLHLEEDLDMKPLTRTLSLQDDMKPSMCTTPVRSTVQPSYHGGPYNQPMQCSSASTGYNIQMYRHHEEYPTSAPSPFGHAAPTFVNPFSMFNTSSHAMSYGQYAGTMRTTQAFPYEQGVFPSTPMGFANTPMNTPMTPADTNMTFNGQPSDCAVDPERLRHF</sequence>
<gene>
    <name evidence="3" type="ORF">B5807_10250</name>
</gene>
<feature type="region of interest" description="Disordered" evidence="1">
    <location>
        <begin position="22"/>
        <end position="52"/>
    </location>
</feature>
<dbReference type="STRING" id="105696.A0A1Y2LNM9"/>
<feature type="region of interest" description="Disordered" evidence="1">
    <location>
        <begin position="99"/>
        <end position="185"/>
    </location>
</feature>
<dbReference type="OMA" id="YEEPSHL"/>
<feature type="compositionally biased region" description="Acidic residues" evidence="1">
    <location>
        <begin position="173"/>
        <end position="185"/>
    </location>
</feature>
<feature type="domain" description="Subtelomeric hrmA-associated cluster protein AFUB-079030/YDR124W-like helical bundle" evidence="2">
    <location>
        <begin position="196"/>
        <end position="343"/>
    </location>
</feature>
<proteinExistence type="predicted"/>
<feature type="compositionally biased region" description="Polar residues" evidence="1">
    <location>
        <begin position="101"/>
        <end position="146"/>
    </location>
</feature>
<dbReference type="Pfam" id="PF11001">
    <property type="entry name" value="AFUB_07903_YDR124W_hel"/>
    <property type="match status" value="1"/>
</dbReference>
<evidence type="ECO:0000256" key="1">
    <source>
        <dbReference type="SAM" id="MobiDB-lite"/>
    </source>
</evidence>
<name>A0A1Y2LNM9_EPING</name>
<dbReference type="PANTHER" id="PTHR36102:SF1">
    <property type="entry name" value="YDR124W-LIKE HELICAL BUNDLE DOMAIN-CONTAINING PROTEIN"/>
    <property type="match status" value="1"/>
</dbReference>
<reference evidence="3 4" key="1">
    <citation type="journal article" date="2017" name="Genome Announc.">
        <title>Genome sequence of the saprophytic ascomycete Epicoccum nigrum ICMP 19927 strain isolated from New Zealand.</title>
        <authorList>
            <person name="Fokin M."/>
            <person name="Fleetwood D."/>
            <person name="Weir B.S."/>
            <person name="Villas-Boas S.G."/>
        </authorList>
    </citation>
    <scope>NUCLEOTIDE SEQUENCE [LARGE SCALE GENOMIC DNA]</scope>
    <source>
        <strain evidence="3 4">ICMP 19927</strain>
    </source>
</reference>